<evidence type="ECO:0000256" key="3">
    <source>
        <dbReference type="ARBA" id="ARBA00022629"/>
    </source>
</evidence>
<comment type="caution">
    <text evidence="4">The sequence shown here is derived from an EMBL/GenBank/DDBJ whole genome shotgun (WGS) entry which is preliminary data.</text>
</comment>
<comment type="function">
    <text evidence="1">Transcriptional repressor of xylose-utilizing enzymes.</text>
</comment>
<dbReference type="SUPFAM" id="SSF46785">
    <property type="entry name" value="Winged helix' DNA-binding domain"/>
    <property type="match status" value="1"/>
</dbReference>
<gene>
    <name evidence="4" type="ORF">QJ036_12615</name>
</gene>
<dbReference type="Gene3D" id="3.30.420.40">
    <property type="match status" value="2"/>
</dbReference>
<dbReference type="Gene3D" id="1.10.10.10">
    <property type="entry name" value="Winged helix-like DNA-binding domain superfamily/Winged helix DNA-binding domain"/>
    <property type="match status" value="1"/>
</dbReference>
<dbReference type="InterPro" id="IPR036388">
    <property type="entry name" value="WH-like_DNA-bd_sf"/>
</dbReference>
<protein>
    <submittedName>
        <fullName evidence="4">ROK family transcriptional regulator</fullName>
    </submittedName>
</protein>
<reference evidence="4 5" key="1">
    <citation type="submission" date="2023-05" db="EMBL/GenBank/DDBJ databases">
        <title>[ruminococcus] sp. nov., isolated from a pig farm feces dump.</title>
        <authorList>
            <person name="Chang Y.-H."/>
        </authorList>
    </citation>
    <scope>NUCLEOTIDE SEQUENCE [LARGE SCALE GENOMIC DNA]</scope>
    <source>
        <strain evidence="4 5">YH-rum2234</strain>
    </source>
</reference>
<evidence type="ECO:0000256" key="1">
    <source>
        <dbReference type="ARBA" id="ARBA00002486"/>
    </source>
</evidence>
<dbReference type="GO" id="GO:0042732">
    <property type="term" value="P:D-xylose metabolic process"/>
    <property type="evidence" value="ECO:0007669"/>
    <property type="project" value="UniProtKB-KW"/>
</dbReference>
<dbReference type="InterPro" id="IPR000600">
    <property type="entry name" value="ROK"/>
</dbReference>
<dbReference type="Pfam" id="PF13412">
    <property type="entry name" value="HTH_24"/>
    <property type="match status" value="1"/>
</dbReference>
<dbReference type="Proteomes" id="UP001300383">
    <property type="component" value="Unassembled WGS sequence"/>
</dbReference>
<keyword evidence="3" id="KW-0119">Carbohydrate metabolism</keyword>
<proteinExistence type="inferred from homology"/>
<dbReference type="InterPro" id="IPR049874">
    <property type="entry name" value="ROK_cs"/>
</dbReference>
<accession>A0AAP4BCU2</accession>
<dbReference type="InterPro" id="IPR043129">
    <property type="entry name" value="ATPase_NBD"/>
</dbReference>
<sequence>MPHGYNSSTIQRINLKLIFNLIRKHQACTRVELAKKTGLSAATVSNIVNSLINIGLLYEYPLATNGVGRRSIGLKINYDRFHAIHLRITSSNIFLGRYNLEGQQKNYTTIPYTNDTDRRKLLENIKSLIRQEQLSPLAPPILGIGISLPGPYDNSNYLGLIGELVNWGDIDICKEIYNEFQIPVYAENDANIGALCEWWKDSSITDYDTLVYITLAEGTGAGIVSSGMLLRGIQGVAGEIGHMSVNPDGPLCKCGNRGCLELYTSTAALVKNAQKLASSATSSSLSDNCTKKEFFQALLQNDPVATEVFQTAMRYLGTGIINIIYLYNPSILVFGDEMVSNGAGELLLQSVQEFVRARVNPQLFENLTMKLSTCNTDPAFLGAGVLVLNNISDILYDQAMFS</sequence>
<evidence type="ECO:0000313" key="5">
    <source>
        <dbReference type="Proteomes" id="UP001300383"/>
    </source>
</evidence>
<dbReference type="EMBL" id="JASGBQ010000029">
    <property type="protein sequence ID" value="MDI9243292.1"/>
    <property type="molecule type" value="Genomic_DNA"/>
</dbReference>
<organism evidence="4 5">
    <name type="scientific">Fusibacillus kribbianus</name>
    <dbReference type="NCBI Taxonomy" id="3044208"/>
    <lineage>
        <taxon>Bacteria</taxon>
        <taxon>Bacillati</taxon>
        <taxon>Bacillota</taxon>
        <taxon>Clostridia</taxon>
        <taxon>Lachnospirales</taxon>
        <taxon>Lachnospiraceae</taxon>
        <taxon>Fusibacillus</taxon>
    </lineage>
</organism>
<keyword evidence="5" id="KW-1185">Reference proteome</keyword>
<dbReference type="SUPFAM" id="SSF53067">
    <property type="entry name" value="Actin-like ATPase domain"/>
    <property type="match status" value="2"/>
</dbReference>
<dbReference type="PANTHER" id="PTHR18964">
    <property type="entry name" value="ROK (REPRESSOR, ORF, KINASE) FAMILY"/>
    <property type="match status" value="1"/>
</dbReference>
<dbReference type="InterPro" id="IPR036390">
    <property type="entry name" value="WH_DNA-bd_sf"/>
</dbReference>
<dbReference type="Pfam" id="PF00480">
    <property type="entry name" value="ROK"/>
    <property type="match status" value="1"/>
</dbReference>
<dbReference type="PANTHER" id="PTHR18964:SF149">
    <property type="entry name" value="BIFUNCTIONAL UDP-N-ACETYLGLUCOSAMINE 2-EPIMERASE_N-ACETYLMANNOSAMINE KINASE"/>
    <property type="match status" value="1"/>
</dbReference>
<comment type="similarity">
    <text evidence="2">Belongs to the ROK (NagC/XylR) family.</text>
</comment>
<dbReference type="RefSeq" id="WP_283231716.1">
    <property type="nucleotide sequence ID" value="NZ_JASGBQ010000029.1"/>
</dbReference>
<dbReference type="PROSITE" id="PS01125">
    <property type="entry name" value="ROK"/>
    <property type="match status" value="1"/>
</dbReference>
<dbReference type="AlphaFoldDB" id="A0AAP4BCU2"/>
<evidence type="ECO:0000256" key="2">
    <source>
        <dbReference type="ARBA" id="ARBA00006479"/>
    </source>
</evidence>
<keyword evidence="3" id="KW-0859">Xylose metabolism</keyword>
<evidence type="ECO:0000313" key="4">
    <source>
        <dbReference type="EMBL" id="MDI9243292.1"/>
    </source>
</evidence>
<name>A0AAP4BCU2_9FIRM</name>